<proteinExistence type="predicted"/>
<dbReference type="SUPFAM" id="SSF57647">
    <property type="entry name" value="HIV-1 VPU cytoplasmic domain"/>
    <property type="match status" value="1"/>
</dbReference>
<accession>A0A0A0URR8</accession>
<dbReference type="InterPro" id="IPR009032">
    <property type="entry name" value="Vpu_cyt_dom_sf"/>
</dbReference>
<organismHost>
    <name type="scientific">Homo sapiens</name>
    <name type="common">Human</name>
    <dbReference type="NCBI Taxonomy" id="9606"/>
</organismHost>
<dbReference type="GO" id="GO:0042609">
    <property type="term" value="F:CD4 receptor binding"/>
    <property type="evidence" value="ECO:0007669"/>
    <property type="project" value="InterPro"/>
</dbReference>
<sequence>MGWFILHFEYENCYYHYSYNYLCGPSYLLKYEIVKTQKKILGFSKNFGERTKHCGNESVGETEEISPLGGMGRLMRLDANMV</sequence>
<dbReference type="EMBL" id="KM359937">
    <property type="protein sequence ID" value="AIW52029.1"/>
    <property type="molecule type" value="Genomic_DNA"/>
</dbReference>
<organism evidence="1">
    <name type="scientific">Human immunodeficiency virus type 1</name>
    <name type="common">HIV-1</name>
    <dbReference type="NCBI Taxonomy" id="11676"/>
    <lineage>
        <taxon>Viruses</taxon>
        <taxon>Riboviria</taxon>
        <taxon>Pararnavirae</taxon>
        <taxon>Artverviricota</taxon>
        <taxon>Revtraviricetes</taxon>
        <taxon>Ortervirales</taxon>
        <taxon>Retroviridae</taxon>
        <taxon>Orthoretrovirinae</taxon>
        <taxon>Lentivirus</taxon>
        <taxon>Lentivirus humimdef1</taxon>
    </lineage>
</organism>
<gene>
    <name evidence="1" type="primary">vpu</name>
</gene>
<evidence type="ECO:0000313" key="1">
    <source>
        <dbReference type="EMBL" id="AIW52029.1"/>
    </source>
</evidence>
<name>A0A0A0URR8_HV1</name>
<reference evidence="1" key="1">
    <citation type="submission" date="2014-08" db="EMBL/GenBank/DDBJ databases">
        <title>Molecular Diversity of HIV-1 among the HIV Infected People of North Eastern India.</title>
        <authorList>
            <person name="Sharma A.L."/>
            <person name="Singh T.R."/>
            <person name="Singh L.S."/>
        </authorList>
    </citation>
    <scope>NUCLEOTIDE SEQUENCE</scope>
    <source>
        <strain evidence="1">MU089</strain>
    </source>
</reference>
<protein>
    <submittedName>
        <fullName evidence="1">Vpu protein</fullName>
    </submittedName>
</protein>